<sequence length="255" mass="29095">MLIDSHAHLDDKRFDKDRDKIIKNLKDNDVSIVINPGADLASSIKAVALAEEYENIYAAVGIHPHDAKTMDEDTIEVLKSLLKKDKVIAVGEIGLDYHYDFSPRDVQKKWFREQIKLAKEFNLPIIVHDREAHKDVYDILREEQDGTLRGVLHCFSGSVEMAKEYIKMGFYISFAGPITFKNAKTSKEVAKAIDINRILIETDSPYLTPHPHRGKRNEPLYVRYVAAMIAELKGMTIEEVARITAENTKKLFNIN</sequence>
<protein>
    <submittedName>
        <fullName evidence="4">TatD family hydrolase</fullName>
    </submittedName>
</protein>
<dbReference type="PROSITE" id="PS01091">
    <property type="entry name" value="TATD_3"/>
    <property type="match status" value="1"/>
</dbReference>
<dbReference type="GO" id="GO:0016788">
    <property type="term" value="F:hydrolase activity, acting on ester bonds"/>
    <property type="evidence" value="ECO:0007669"/>
    <property type="project" value="InterPro"/>
</dbReference>
<dbReference type="InterPro" id="IPR032466">
    <property type="entry name" value="Metal_Hydrolase"/>
</dbReference>
<feature type="binding site" evidence="3">
    <location>
        <position position="6"/>
    </location>
    <ligand>
        <name>a divalent metal cation</name>
        <dbReference type="ChEBI" id="CHEBI:60240"/>
        <label>1</label>
    </ligand>
</feature>
<gene>
    <name evidence="4" type="ORF">G3A45_11125</name>
</gene>
<keyword evidence="2 4" id="KW-0378">Hydrolase</keyword>
<reference evidence="4 5" key="1">
    <citation type="submission" date="2020-02" db="EMBL/GenBank/DDBJ databases">
        <title>Thermophilic hydrogen producing bacteria, Caloranaerobacter azorensis.</title>
        <authorList>
            <person name="Baek K."/>
        </authorList>
    </citation>
    <scope>NUCLEOTIDE SEQUENCE [LARGE SCALE GENOMIC DNA]</scope>
    <source>
        <strain evidence="4 5">T3-1</strain>
    </source>
</reference>
<feature type="binding site" evidence="3">
    <location>
        <position position="8"/>
    </location>
    <ligand>
        <name>a divalent metal cation</name>
        <dbReference type="ChEBI" id="CHEBI:60240"/>
        <label>1</label>
    </ligand>
</feature>
<evidence type="ECO:0000313" key="5">
    <source>
        <dbReference type="Proteomes" id="UP000464452"/>
    </source>
</evidence>
<dbReference type="Gene3D" id="3.20.20.140">
    <property type="entry name" value="Metal-dependent hydrolases"/>
    <property type="match status" value="1"/>
</dbReference>
<keyword evidence="1 3" id="KW-0479">Metal-binding</keyword>
<dbReference type="Pfam" id="PF01026">
    <property type="entry name" value="TatD_DNase"/>
    <property type="match status" value="1"/>
</dbReference>
<dbReference type="PIRSF" id="PIRSF005902">
    <property type="entry name" value="DNase_TatD"/>
    <property type="match status" value="1"/>
</dbReference>
<dbReference type="EMBL" id="CP048617">
    <property type="protein sequence ID" value="QIB27787.1"/>
    <property type="molecule type" value="Genomic_DNA"/>
</dbReference>
<dbReference type="GO" id="GO:0046872">
    <property type="term" value="F:metal ion binding"/>
    <property type="evidence" value="ECO:0007669"/>
    <property type="project" value="UniProtKB-KW"/>
</dbReference>
<dbReference type="RefSeq" id="WP_163235601.1">
    <property type="nucleotide sequence ID" value="NZ_CP048617.1"/>
</dbReference>
<dbReference type="InterPro" id="IPR001130">
    <property type="entry name" value="TatD-like"/>
</dbReference>
<feature type="binding site" evidence="3">
    <location>
        <position position="203"/>
    </location>
    <ligand>
        <name>a divalent metal cation</name>
        <dbReference type="ChEBI" id="CHEBI:60240"/>
        <label>1</label>
    </ligand>
</feature>
<dbReference type="NCBIfam" id="TIGR00010">
    <property type="entry name" value="YchF/TatD family DNA exonuclease"/>
    <property type="match status" value="1"/>
</dbReference>
<dbReference type="FunFam" id="3.20.20.140:FF:000005">
    <property type="entry name" value="TatD family hydrolase"/>
    <property type="match status" value="1"/>
</dbReference>
<dbReference type="InterPro" id="IPR018228">
    <property type="entry name" value="DNase_TatD-rel_CS"/>
</dbReference>
<dbReference type="Proteomes" id="UP000464452">
    <property type="component" value="Chromosome"/>
</dbReference>
<dbReference type="GO" id="GO:0005829">
    <property type="term" value="C:cytosol"/>
    <property type="evidence" value="ECO:0007669"/>
    <property type="project" value="TreeGrafter"/>
</dbReference>
<dbReference type="KEGG" id="cazo:G3A45_11125"/>
<dbReference type="InterPro" id="IPR015991">
    <property type="entry name" value="TatD/YcfH-like"/>
</dbReference>
<dbReference type="PANTHER" id="PTHR46124">
    <property type="entry name" value="D-AMINOACYL-TRNA DEACYLASE"/>
    <property type="match status" value="1"/>
</dbReference>
<proteinExistence type="predicted"/>
<feature type="binding site" evidence="3">
    <location>
        <position position="92"/>
    </location>
    <ligand>
        <name>a divalent metal cation</name>
        <dbReference type="ChEBI" id="CHEBI:60240"/>
        <label>1</label>
    </ligand>
</feature>
<dbReference type="GO" id="GO:0004536">
    <property type="term" value="F:DNA nuclease activity"/>
    <property type="evidence" value="ECO:0007669"/>
    <property type="project" value="InterPro"/>
</dbReference>
<dbReference type="PROSITE" id="PS01137">
    <property type="entry name" value="TATD_1"/>
    <property type="match status" value="1"/>
</dbReference>
<dbReference type="PANTHER" id="PTHR46124:SF2">
    <property type="entry name" value="D-AMINOACYL-TRNA DEACYLASE"/>
    <property type="match status" value="1"/>
</dbReference>
<dbReference type="CDD" id="cd01310">
    <property type="entry name" value="TatD_DNAse"/>
    <property type="match status" value="1"/>
</dbReference>
<organism evidence="4 5">
    <name type="scientific">Caloranaerobacter azorensis</name>
    <dbReference type="NCBI Taxonomy" id="116090"/>
    <lineage>
        <taxon>Bacteria</taxon>
        <taxon>Bacillati</taxon>
        <taxon>Bacillota</taxon>
        <taxon>Tissierellia</taxon>
        <taxon>Tissierellales</taxon>
        <taxon>Thermohalobacteraceae</taxon>
        <taxon>Caloranaerobacter</taxon>
    </lineage>
</organism>
<name>A0A6P1YFC3_9FIRM</name>
<dbReference type="AlphaFoldDB" id="A0A6P1YFC3"/>
<dbReference type="SUPFAM" id="SSF51556">
    <property type="entry name" value="Metallo-dependent hydrolases"/>
    <property type="match status" value="1"/>
</dbReference>
<evidence type="ECO:0000256" key="3">
    <source>
        <dbReference type="PIRSR" id="PIRSR005902-1"/>
    </source>
</evidence>
<evidence type="ECO:0000256" key="2">
    <source>
        <dbReference type="ARBA" id="ARBA00022801"/>
    </source>
</evidence>
<feature type="binding site" evidence="3">
    <location>
        <position position="128"/>
    </location>
    <ligand>
        <name>a divalent metal cation</name>
        <dbReference type="ChEBI" id="CHEBI:60240"/>
        <label>2</label>
    </ligand>
</feature>
<feature type="binding site" evidence="3">
    <location>
        <position position="153"/>
    </location>
    <ligand>
        <name>a divalent metal cation</name>
        <dbReference type="ChEBI" id="CHEBI:60240"/>
        <label>2</label>
    </ligand>
</feature>
<evidence type="ECO:0000313" key="4">
    <source>
        <dbReference type="EMBL" id="QIB27787.1"/>
    </source>
</evidence>
<evidence type="ECO:0000256" key="1">
    <source>
        <dbReference type="ARBA" id="ARBA00022723"/>
    </source>
</evidence>
<accession>A0A6P1YFC3</accession>